<keyword evidence="5 7" id="KW-0472">Membrane</keyword>
<evidence type="ECO:0000256" key="6">
    <source>
        <dbReference type="SAM" id="MobiDB-lite"/>
    </source>
</evidence>
<evidence type="ECO:0000256" key="5">
    <source>
        <dbReference type="ARBA" id="ARBA00023136"/>
    </source>
</evidence>
<feature type="transmembrane region" description="Helical" evidence="7">
    <location>
        <begin position="83"/>
        <end position="100"/>
    </location>
</feature>
<dbReference type="InterPro" id="IPR030417">
    <property type="entry name" value="MS4A"/>
</dbReference>
<organism evidence="8 9">
    <name type="scientific">Holothuria leucospilota</name>
    <name type="common">Black long sea cucumber</name>
    <name type="synonym">Mertensiothuria leucospilota</name>
    <dbReference type="NCBI Taxonomy" id="206669"/>
    <lineage>
        <taxon>Eukaryota</taxon>
        <taxon>Metazoa</taxon>
        <taxon>Echinodermata</taxon>
        <taxon>Eleutherozoa</taxon>
        <taxon>Echinozoa</taxon>
        <taxon>Holothuroidea</taxon>
        <taxon>Aspidochirotacea</taxon>
        <taxon>Aspidochirotida</taxon>
        <taxon>Holothuriidae</taxon>
        <taxon>Holothuria</taxon>
    </lineage>
</organism>
<comment type="caution">
    <text evidence="8">The sequence shown here is derived from an EMBL/GenBank/DDBJ whole genome shotgun (WGS) entry which is preliminary data.</text>
</comment>
<protein>
    <submittedName>
        <fullName evidence="8">Uncharacterized protein</fullName>
    </submittedName>
</protein>
<feature type="transmembrane region" description="Helical" evidence="7">
    <location>
        <begin position="40"/>
        <end position="63"/>
    </location>
</feature>
<sequence length="253" mass="27646">MQSGPQQQVTFGNQQAPDYPQAQNGINSTAKKLWGAKPRINASMGQILTGLIEVVLGIVVVALPSINKDWDRLDYDELDVGCWGIWCGAFGILTGCFGLGSQRKKSIHMVTAYMALSIITAVMCVACIIPEAISIVRVKNAQRYFYQQQGLRKHTFWYSGEVEFNESRAKAHLILYILLLVPFSIQGILSIIGAGSTCRTVCCQKTSTDQTVVCYHPTQAPVTASGPATPFVTAPPSQPNLYSASVPKYPVHY</sequence>
<evidence type="ECO:0000256" key="4">
    <source>
        <dbReference type="ARBA" id="ARBA00022989"/>
    </source>
</evidence>
<comment type="similarity">
    <text evidence="2">Belongs to the MS4A family.</text>
</comment>
<accession>A0A9Q1BRK9</accession>
<dbReference type="GO" id="GO:0016020">
    <property type="term" value="C:membrane"/>
    <property type="evidence" value="ECO:0007669"/>
    <property type="project" value="UniProtKB-SubCell"/>
</dbReference>
<evidence type="ECO:0000256" key="3">
    <source>
        <dbReference type="ARBA" id="ARBA00022692"/>
    </source>
</evidence>
<gene>
    <name evidence="8" type="ORF">HOLleu_27999</name>
</gene>
<dbReference type="Proteomes" id="UP001152320">
    <property type="component" value="Chromosome 13"/>
</dbReference>
<feature type="transmembrane region" description="Helical" evidence="7">
    <location>
        <begin position="112"/>
        <end position="136"/>
    </location>
</feature>
<keyword evidence="4 7" id="KW-1133">Transmembrane helix</keyword>
<evidence type="ECO:0000313" key="9">
    <source>
        <dbReference type="Proteomes" id="UP001152320"/>
    </source>
</evidence>
<dbReference type="PANTHER" id="PTHR23320:SF165">
    <property type="entry name" value="MARVEL DOMAIN-CONTAINING PROTEIN"/>
    <property type="match status" value="1"/>
</dbReference>
<dbReference type="InterPro" id="IPR007237">
    <property type="entry name" value="CD20-like"/>
</dbReference>
<dbReference type="AlphaFoldDB" id="A0A9Q1BRK9"/>
<reference evidence="8" key="1">
    <citation type="submission" date="2021-10" db="EMBL/GenBank/DDBJ databases">
        <title>Tropical sea cucumber genome reveals ecological adaptation and Cuvierian tubules defense mechanism.</title>
        <authorList>
            <person name="Chen T."/>
        </authorList>
    </citation>
    <scope>NUCLEOTIDE SEQUENCE</scope>
    <source>
        <strain evidence="8">Nanhai2018</strain>
        <tissue evidence="8">Muscle</tissue>
    </source>
</reference>
<evidence type="ECO:0000313" key="8">
    <source>
        <dbReference type="EMBL" id="KAJ8031311.1"/>
    </source>
</evidence>
<proteinExistence type="inferred from homology"/>
<comment type="subcellular location">
    <subcellularLocation>
        <location evidence="1">Membrane</location>
        <topology evidence="1">Multi-pass membrane protein</topology>
    </subcellularLocation>
</comment>
<dbReference type="Pfam" id="PF04103">
    <property type="entry name" value="CD20"/>
    <property type="match status" value="1"/>
</dbReference>
<dbReference type="EMBL" id="JAIZAY010000013">
    <property type="protein sequence ID" value="KAJ8031311.1"/>
    <property type="molecule type" value="Genomic_DNA"/>
</dbReference>
<dbReference type="PANTHER" id="PTHR23320">
    <property type="entry name" value="MEMBRANE-SPANNING 4-DOMAINS SUBFAMILY A MS4A -RELATED"/>
    <property type="match status" value="1"/>
</dbReference>
<keyword evidence="3 7" id="KW-0812">Transmembrane</keyword>
<name>A0A9Q1BRK9_HOLLE</name>
<feature type="transmembrane region" description="Helical" evidence="7">
    <location>
        <begin position="173"/>
        <end position="195"/>
    </location>
</feature>
<keyword evidence="9" id="KW-1185">Reference proteome</keyword>
<feature type="region of interest" description="Disordered" evidence="6">
    <location>
        <begin position="1"/>
        <end position="21"/>
    </location>
</feature>
<evidence type="ECO:0000256" key="1">
    <source>
        <dbReference type="ARBA" id="ARBA00004141"/>
    </source>
</evidence>
<evidence type="ECO:0000256" key="7">
    <source>
        <dbReference type="SAM" id="Phobius"/>
    </source>
</evidence>
<evidence type="ECO:0000256" key="2">
    <source>
        <dbReference type="ARBA" id="ARBA00009565"/>
    </source>
</evidence>